<dbReference type="AlphaFoldDB" id="A0ABD3PZF6"/>
<comment type="caution">
    <text evidence="12">The sequence shown here is derived from an EMBL/GenBank/DDBJ whole genome shotgun (WGS) entry which is preliminary data.</text>
</comment>
<feature type="region of interest" description="Disordered" evidence="10">
    <location>
        <begin position="139"/>
        <end position="188"/>
    </location>
</feature>
<dbReference type="InterPro" id="IPR036390">
    <property type="entry name" value="WH_DNA-bd_sf"/>
</dbReference>
<feature type="region of interest" description="Disordered" evidence="10">
    <location>
        <begin position="68"/>
        <end position="91"/>
    </location>
</feature>
<dbReference type="SMART" id="SM01372">
    <property type="entry name" value="E2F_TDP"/>
    <property type="match status" value="2"/>
</dbReference>
<feature type="region of interest" description="Disordered" evidence="10">
    <location>
        <begin position="462"/>
        <end position="482"/>
    </location>
</feature>
<keyword evidence="8" id="KW-0131">Cell cycle</keyword>
<evidence type="ECO:0000256" key="4">
    <source>
        <dbReference type="ARBA" id="ARBA00023015"/>
    </source>
</evidence>
<keyword evidence="7 9" id="KW-0539">Nucleus</keyword>
<reference evidence="12 13" key="1">
    <citation type="submission" date="2024-10" db="EMBL/GenBank/DDBJ databases">
        <title>Updated reference genomes for cyclostephanoid diatoms.</title>
        <authorList>
            <person name="Roberts W.R."/>
            <person name="Alverson A.J."/>
        </authorList>
    </citation>
    <scope>NUCLEOTIDE SEQUENCE [LARGE SCALE GENOMIC DNA]</scope>
    <source>
        <strain evidence="12 13">AJA276-08</strain>
    </source>
</reference>
<dbReference type="Pfam" id="PF02319">
    <property type="entry name" value="WHD_E2F_TDP"/>
    <property type="match status" value="2"/>
</dbReference>
<keyword evidence="5 9" id="KW-0238">DNA-binding</keyword>
<dbReference type="GO" id="GO:0005634">
    <property type="term" value="C:nucleus"/>
    <property type="evidence" value="ECO:0007669"/>
    <property type="project" value="UniProtKB-SubCell"/>
</dbReference>
<feature type="region of interest" description="Disordered" evidence="10">
    <location>
        <begin position="285"/>
        <end position="312"/>
    </location>
</feature>
<dbReference type="Gene3D" id="1.10.10.10">
    <property type="entry name" value="Winged helix-like DNA-binding domain superfamily/Winged helix DNA-binding domain"/>
    <property type="match status" value="2"/>
</dbReference>
<dbReference type="SUPFAM" id="SSF46785">
    <property type="entry name" value="Winged helix' DNA-binding domain"/>
    <property type="match status" value="2"/>
</dbReference>
<dbReference type="GO" id="GO:0003677">
    <property type="term" value="F:DNA binding"/>
    <property type="evidence" value="ECO:0007669"/>
    <property type="project" value="UniProtKB-KW"/>
</dbReference>
<dbReference type="InterPro" id="IPR015633">
    <property type="entry name" value="E2F"/>
</dbReference>
<evidence type="ECO:0000313" key="12">
    <source>
        <dbReference type="EMBL" id="KAL3793392.1"/>
    </source>
</evidence>
<dbReference type="PANTHER" id="PTHR12081:SF7">
    <property type="entry name" value="TRANSCRIPTION FACTOR EFL-3"/>
    <property type="match status" value="1"/>
</dbReference>
<comment type="subcellular location">
    <subcellularLocation>
        <location evidence="1 9">Nucleus</location>
    </subcellularLocation>
</comment>
<evidence type="ECO:0000256" key="10">
    <source>
        <dbReference type="SAM" id="MobiDB-lite"/>
    </source>
</evidence>
<evidence type="ECO:0000256" key="9">
    <source>
        <dbReference type="RuleBase" id="RU003796"/>
    </source>
</evidence>
<evidence type="ECO:0000256" key="7">
    <source>
        <dbReference type="ARBA" id="ARBA00023242"/>
    </source>
</evidence>
<feature type="domain" description="E2F/DP family winged-helix DNA-binding" evidence="11">
    <location>
        <begin position="187"/>
        <end position="258"/>
    </location>
</feature>
<gene>
    <name evidence="12" type="ORF">ACHAW5_000260</name>
</gene>
<evidence type="ECO:0000256" key="6">
    <source>
        <dbReference type="ARBA" id="ARBA00023163"/>
    </source>
</evidence>
<evidence type="ECO:0000256" key="5">
    <source>
        <dbReference type="ARBA" id="ARBA00023125"/>
    </source>
</evidence>
<accession>A0ABD3PZF6</accession>
<dbReference type="EMBL" id="JALLAZ020000513">
    <property type="protein sequence ID" value="KAL3793392.1"/>
    <property type="molecule type" value="Genomic_DNA"/>
</dbReference>
<keyword evidence="4 9" id="KW-0805">Transcription regulation</keyword>
<dbReference type="Proteomes" id="UP001530315">
    <property type="component" value="Unassembled WGS sequence"/>
</dbReference>
<dbReference type="InterPro" id="IPR036388">
    <property type="entry name" value="WH-like_DNA-bd_sf"/>
</dbReference>
<feature type="compositionally biased region" description="Pro residues" evidence="10">
    <location>
        <begin position="173"/>
        <end position="183"/>
    </location>
</feature>
<sequence>MSRPLPSPASEVKKQTAAHSLANLFTAEGGDNGPGTFENDIVAELMAGGEEPATKKAKTEVKVEVEVGGEEGAEAAPAPAPPSLSIPESTPRRVAGASVLASLGGGVPLPPPVAVTDADGNAMQHDYLLQNLVHATQVTSPLPVPPGKGDTNFAQGTSAEAPPSASADGEGDAPPPAGVPPQPNKSRKEKSLGVLCANFMDLFKDMPPNRDNNGTVVEICQVAERLGVARRRIYDVINILESIDIVCRVKKNTYRWHGKDGLAEVFATMQRTALLERATAAGGGAAEATEDAVTPDQLPSQSSSSSSAANTKTKGMAQTCQKLIQIFLVTGRVEIGLAEAAEEVLGPLSPAEEADAVKAMKTKVRRMYDIANVLTSIGILSKENVGSTSLQNKPSFRWVYPVLPSELGNHIPPPPPVAEDLPSPGDLMSASVETAAAAAAAGAAVAAMPLVAADDGDAVTPQELASHEEQAQAPSVGEQVFV</sequence>
<protein>
    <recommendedName>
        <fullName evidence="11">E2F/DP family winged-helix DNA-binding domain-containing protein</fullName>
    </recommendedName>
</protein>
<evidence type="ECO:0000313" key="13">
    <source>
        <dbReference type="Proteomes" id="UP001530315"/>
    </source>
</evidence>
<evidence type="ECO:0000256" key="3">
    <source>
        <dbReference type="ARBA" id="ARBA00022491"/>
    </source>
</evidence>
<proteinExistence type="inferred from homology"/>
<keyword evidence="6 9" id="KW-0804">Transcription</keyword>
<evidence type="ECO:0000256" key="1">
    <source>
        <dbReference type="ARBA" id="ARBA00004123"/>
    </source>
</evidence>
<evidence type="ECO:0000259" key="11">
    <source>
        <dbReference type="SMART" id="SM01372"/>
    </source>
</evidence>
<dbReference type="PANTHER" id="PTHR12081">
    <property type="entry name" value="TRANSCRIPTION FACTOR E2F"/>
    <property type="match status" value="1"/>
</dbReference>
<evidence type="ECO:0000256" key="2">
    <source>
        <dbReference type="ARBA" id="ARBA00010940"/>
    </source>
</evidence>
<feature type="domain" description="E2F/DP family winged-helix DNA-binding" evidence="11">
    <location>
        <begin position="311"/>
        <end position="400"/>
    </location>
</feature>
<evidence type="ECO:0000256" key="8">
    <source>
        <dbReference type="ARBA" id="ARBA00023306"/>
    </source>
</evidence>
<keyword evidence="13" id="KW-1185">Reference proteome</keyword>
<organism evidence="12 13">
    <name type="scientific">Stephanodiscus triporus</name>
    <dbReference type="NCBI Taxonomy" id="2934178"/>
    <lineage>
        <taxon>Eukaryota</taxon>
        <taxon>Sar</taxon>
        <taxon>Stramenopiles</taxon>
        <taxon>Ochrophyta</taxon>
        <taxon>Bacillariophyta</taxon>
        <taxon>Coscinodiscophyceae</taxon>
        <taxon>Thalassiosirophycidae</taxon>
        <taxon>Stephanodiscales</taxon>
        <taxon>Stephanodiscaceae</taxon>
        <taxon>Stephanodiscus</taxon>
    </lineage>
</organism>
<name>A0ABD3PZF6_9STRA</name>
<comment type="similarity">
    <text evidence="2 9">Belongs to the E2F/DP family.</text>
</comment>
<dbReference type="InterPro" id="IPR003316">
    <property type="entry name" value="E2F_WHTH_DNA-bd_dom"/>
</dbReference>
<keyword evidence="3" id="KW-0678">Repressor</keyword>
<dbReference type="FunFam" id="1.10.10.10:FF:000073">
    <property type="entry name" value="E2F transcription factor 8"/>
    <property type="match status" value="1"/>
</dbReference>